<proteinExistence type="predicted"/>
<evidence type="ECO:0008006" key="3">
    <source>
        <dbReference type="Google" id="ProtNLM"/>
    </source>
</evidence>
<reference evidence="1 2" key="1">
    <citation type="submission" date="2024-01" db="EMBL/GenBank/DDBJ databases">
        <title>Genome assemblies of Stephania.</title>
        <authorList>
            <person name="Yang L."/>
        </authorList>
    </citation>
    <scope>NUCLEOTIDE SEQUENCE [LARGE SCALE GENOMIC DNA]</scope>
    <source>
        <strain evidence="1">YNDBR</strain>
        <tissue evidence="1">Leaf</tissue>
    </source>
</reference>
<gene>
    <name evidence="1" type="ORF">Syun_029776</name>
</gene>
<organism evidence="1 2">
    <name type="scientific">Stephania yunnanensis</name>
    <dbReference type="NCBI Taxonomy" id="152371"/>
    <lineage>
        <taxon>Eukaryota</taxon>
        <taxon>Viridiplantae</taxon>
        <taxon>Streptophyta</taxon>
        <taxon>Embryophyta</taxon>
        <taxon>Tracheophyta</taxon>
        <taxon>Spermatophyta</taxon>
        <taxon>Magnoliopsida</taxon>
        <taxon>Ranunculales</taxon>
        <taxon>Menispermaceae</taxon>
        <taxon>Menispermoideae</taxon>
        <taxon>Cissampelideae</taxon>
        <taxon>Stephania</taxon>
    </lineage>
</organism>
<keyword evidence="2" id="KW-1185">Reference proteome</keyword>
<dbReference type="EMBL" id="JBBNAF010000013">
    <property type="protein sequence ID" value="KAK9087382.1"/>
    <property type="molecule type" value="Genomic_DNA"/>
</dbReference>
<dbReference type="AlphaFoldDB" id="A0AAP0E9K3"/>
<dbReference type="PANTHER" id="PTHR47459">
    <property type="entry name" value="KINESIN LIGHT CHAIN-RELATED"/>
    <property type="match status" value="1"/>
</dbReference>
<name>A0AAP0E9K3_9MAGN</name>
<dbReference type="SUPFAM" id="SSF48452">
    <property type="entry name" value="TPR-like"/>
    <property type="match status" value="3"/>
</dbReference>
<dbReference type="Pfam" id="PF13424">
    <property type="entry name" value="TPR_12"/>
    <property type="match status" value="1"/>
</dbReference>
<sequence>MFTSSLLSRLPSQHGRTSTTLCRVLSRALLSEISALPTREKPSSSSHAHLEPCKGTNGLLVRKTHFHQFQTNTSIVDSPLHLSSVQKEIMERSGMEVEFESATTTEDILRSFEAMESAFDQNDVKLGLACLKVGLHLEREGKEPEKTLDFGVRASKVFDRNDKESLYVAMALRMMGSACYSLKRFNDGLGFLDRADRVLSKLESEGYRANDIGPVLYEVQVSLANTKMAMGRREEALINHRKCLELKEMSLEPNSREVGVANRDLAEAYVAVLNFKEAFPHCLKALDIHKAHLGDNSVEVAHERRRLAIIYMGLGEHQKALDQNVLSRKVLKNWGLTSELLCAEIDGANIQIALGKYDEAISSLKGVVQRIDKESTTRALVFIAMANALCNMERFTDSKRCLEISSSILDKNEQETPKEVAEAYMEIALLYEAMNEFETEITLMKKSLDILEKFPQEQHAKGSASARLGWLLLLTGKVPQAIPYLESAAERIKESFGSKHFGLGYVYNNLGAAYLELDRPQSAAQMFAMAKEIMDVSLGPHHADSIDALQNLSRAHGTMGSYALAIEFQRQVINAWESHGPKEHDEFREAHRVLEQLRKKARCASSCDISIKALPLPRAAECVYTRS</sequence>
<dbReference type="SMART" id="SM00028">
    <property type="entry name" value="TPR"/>
    <property type="match status" value="8"/>
</dbReference>
<dbReference type="Proteomes" id="UP001420932">
    <property type="component" value="Unassembled WGS sequence"/>
</dbReference>
<dbReference type="InterPro" id="IPR011990">
    <property type="entry name" value="TPR-like_helical_dom_sf"/>
</dbReference>
<evidence type="ECO:0000313" key="2">
    <source>
        <dbReference type="Proteomes" id="UP001420932"/>
    </source>
</evidence>
<dbReference type="Pfam" id="PF13181">
    <property type="entry name" value="TPR_8"/>
    <property type="match status" value="1"/>
</dbReference>
<dbReference type="Gene3D" id="1.25.40.10">
    <property type="entry name" value="Tetratricopeptide repeat domain"/>
    <property type="match status" value="2"/>
</dbReference>
<dbReference type="PANTHER" id="PTHR47459:SF1">
    <property type="entry name" value="KINESIN LIGHT CHAIN-RELATED"/>
    <property type="match status" value="1"/>
</dbReference>
<comment type="caution">
    <text evidence="1">The sequence shown here is derived from an EMBL/GenBank/DDBJ whole genome shotgun (WGS) entry which is preliminary data.</text>
</comment>
<accession>A0AAP0E9K3</accession>
<evidence type="ECO:0000313" key="1">
    <source>
        <dbReference type="EMBL" id="KAK9087382.1"/>
    </source>
</evidence>
<protein>
    <recommendedName>
        <fullName evidence="3">Kinesin light chain</fullName>
    </recommendedName>
</protein>
<dbReference type="InterPro" id="IPR019734">
    <property type="entry name" value="TPR_rpt"/>
</dbReference>